<dbReference type="PANTHER" id="PTHR10502:SF102">
    <property type="entry name" value="ANNEXIN B11"/>
    <property type="match status" value="1"/>
</dbReference>
<reference evidence="4" key="1">
    <citation type="submission" date="2022-06" db="EMBL/GenBank/DDBJ databases">
        <authorList>
            <person name="Berger JAMES D."/>
            <person name="Berger JAMES D."/>
        </authorList>
    </citation>
    <scope>NUCLEOTIDE SEQUENCE [LARGE SCALE GENOMIC DNA]</scope>
</reference>
<dbReference type="GO" id="GO:0001786">
    <property type="term" value="F:phosphatidylserine binding"/>
    <property type="evidence" value="ECO:0007669"/>
    <property type="project" value="TreeGrafter"/>
</dbReference>
<dbReference type="GO" id="GO:0012506">
    <property type="term" value="C:vesicle membrane"/>
    <property type="evidence" value="ECO:0007669"/>
    <property type="project" value="TreeGrafter"/>
</dbReference>
<evidence type="ECO:0008006" key="6">
    <source>
        <dbReference type="Google" id="ProtNLM"/>
    </source>
</evidence>
<evidence type="ECO:0000256" key="1">
    <source>
        <dbReference type="ARBA" id="ARBA00007831"/>
    </source>
</evidence>
<dbReference type="GO" id="GO:0005544">
    <property type="term" value="F:calcium-dependent phospholipid binding"/>
    <property type="evidence" value="ECO:0007669"/>
    <property type="project" value="InterPro"/>
</dbReference>
<protein>
    <recommendedName>
        <fullName evidence="6">Annexin</fullName>
    </recommendedName>
</protein>
<evidence type="ECO:0000313" key="5">
    <source>
        <dbReference type="WBParaSite" id="TREG1_95030.1"/>
    </source>
</evidence>
<dbReference type="InterPro" id="IPR018502">
    <property type="entry name" value="Annexin_repeat"/>
</dbReference>
<dbReference type="WBParaSite" id="TREG1_95030.1">
    <property type="protein sequence ID" value="TREG1_95030.1"/>
    <property type="gene ID" value="TREG1_95030"/>
</dbReference>
<proteinExistence type="inferred from homology"/>
<evidence type="ECO:0000256" key="3">
    <source>
        <dbReference type="ARBA" id="ARBA00023216"/>
    </source>
</evidence>
<dbReference type="PROSITE" id="PS51897">
    <property type="entry name" value="ANNEXIN_2"/>
    <property type="match status" value="4"/>
</dbReference>
<reference evidence="5" key="2">
    <citation type="submission" date="2023-11" db="UniProtKB">
        <authorList>
            <consortium name="WormBaseParasite"/>
        </authorList>
    </citation>
    <scope>IDENTIFICATION</scope>
</reference>
<dbReference type="PRINTS" id="PR00196">
    <property type="entry name" value="ANNEXIN"/>
</dbReference>
<dbReference type="FunFam" id="1.10.220.10:FF:000001">
    <property type="entry name" value="Annexin"/>
    <property type="match status" value="1"/>
</dbReference>
<dbReference type="AlphaFoldDB" id="A0AA85KLH9"/>
<dbReference type="Pfam" id="PF00191">
    <property type="entry name" value="Annexin"/>
    <property type="match status" value="4"/>
</dbReference>
<dbReference type="GO" id="GO:0005509">
    <property type="term" value="F:calcium ion binding"/>
    <property type="evidence" value="ECO:0007669"/>
    <property type="project" value="InterPro"/>
</dbReference>
<comment type="similarity">
    <text evidence="1">Belongs to the annexin family.</text>
</comment>
<dbReference type="Proteomes" id="UP000050795">
    <property type="component" value="Unassembled WGS sequence"/>
</dbReference>
<evidence type="ECO:0000313" key="4">
    <source>
        <dbReference type="Proteomes" id="UP000050795"/>
    </source>
</evidence>
<organism evidence="4 5">
    <name type="scientific">Trichobilharzia regenti</name>
    <name type="common">Nasal bird schistosome</name>
    <dbReference type="NCBI Taxonomy" id="157069"/>
    <lineage>
        <taxon>Eukaryota</taxon>
        <taxon>Metazoa</taxon>
        <taxon>Spiralia</taxon>
        <taxon>Lophotrochozoa</taxon>
        <taxon>Platyhelminthes</taxon>
        <taxon>Trematoda</taxon>
        <taxon>Digenea</taxon>
        <taxon>Strigeidida</taxon>
        <taxon>Schistosomatoidea</taxon>
        <taxon>Schistosomatidae</taxon>
        <taxon>Trichobilharzia</taxon>
    </lineage>
</organism>
<dbReference type="GO" id="GO:0005634">
    <property type="term" value="C:nucleus"/>
    <property type="evidence" value="ECO:0007669"/>
    <property type="project" value="TreeGrafter"/>
</dbReference>
<keyword evidence="4" id="KW-1185">Reference proteome</keyword>
<dbReference type="Gene3D" id="1.10.220.10">
    <property type="entry name" value="Annexin"/>
    <property type="match status" value="4"/>
</dbReference>
<accession>A0AA85KLH9</accession>
<sequence>MITTEEARTVTLMSSIILNRGQSFEWDGEKIKPTVHHVLNFNVLRDCENLKHSMSGTSKGKAQLIELLSNRSSEQRVAIVQQFKSMYGTDLMSRIKSEFKGCERECLLALCRTPAELDAYALYRAMKGRRKDVEVITEILCSRNKRQLKKISDEYAQAYPGHELEKDIRNSTSRHLQQICIAMLQAKRDDEENFNKDNVRNDVDCLQKVKLQNRKSNDSEFTHILVSRSYSHLRLLFDEYPNIGKQTIEDMLKSEVRGSTLDAYLSIIQSIRNRPKYFAEKLVKVLSKRSPDHKTIIRIVVSRSELDMGEVKKEFHSMTGKTLEAYFHDKTKGDYRKILLALVGA</sequence>
<dbReference type="SUPFAM" id="SSF47874">
    <property type="entry name" value="Annexin"/>
    <property type="match status" value="1"/>
</dbReference>
<keyword evidence="3" id="KW-0041">Annexin</keyword>
<evidence type="ECO:0000256" key="2">
    <source>
        <dbReference type="ARBA" id="ARBA00022737"/>
    </source>
</evidence>
<dbReference type="SMART" id="SM00335">
    <property type="entry name" value="ANX"/>
    <property type="match status" value="4"/>
</dbReference>
<keyword evidence="2" id="KW-0677">Repeat</keyword>
<dbReference type="InterPro" id="IPR037104">
    <property type="entry name" value="Annexin_sf"/>
</dbReference>
<dbReference type="GO" id="GO:0005737">
    <property type="term" value="C:cytoplasm"/>
    <property type="evidence" value="ECO:0007669"/>
    <property type="project" value="TreeGrafter"/>
</dbReference>
<dbReference type="PANTHER" id="PTHR10502">
    <property type="entry name" value="ANNEXIN"/>
    <property type="match status" value="1"/>
</dbReference>
<name>A0AA85KLH9_TRIRE</name>
<dbReference type="InterPro" id="IPR001464">
    <property type="entry name" value="Annexin"/>
</dbReference>
<dbReference type="GO" id="GO:0005886">
    <property type="term" value="C:plasma membrane"/>
    <property type="evidence" value="ECO:0007669"/>
    <property type="project" value="TreeGrafter"/>
</dbReference>